<keyword evidence="3" id="KW-1185">Reference proteome</keyword>
<name>A0A0R3X2L9_HYDTA</name>
<feature type="coiled-coil region" evidence="1">
    <location>
        <begin position="338"/>
        <end position="372"/>
    </location>
</feature>
<feature type="coiled-coil region" evidence="1">
    <location>
        <begin position="187"/>
        <end position="221"/>
    </location>
</feature>
<keyword evidence="1" id="KW-0175">Coiled coil</keyword>
<dbReference type="OrthoDB" id="6255147at2759"/>
<organism evidence="4">
    <name type="scientific">Hydatigena taeniaeformis</name>
    <name type="common">Feline tapeworm</name>
    <name type="synonym">Taenia taeniaeformis</name>
    <dbReference type="NCBI Taxonomy" id="6205"/>
    <lineage>
        <taxon>Eukaryota</taxon>
        <taxon>Metazoa</taxon>
        <taxon>Spiralia</taxon>
        <taxon>Lophotrochozoa</taxon>
        <taxon>Platyhelminthes</taxon>
        <taxon>Cestoda</taxon>
        <taxon>Eucestoda</taxon>
        <taxon>Cyclophyllidea</taxon>
        <taxon>Taeniidae</taxon>
        <taxon>Hydatigera</taxon>
    </lineage>
</organism>
<evidence type="ECO:0000313" key="3">
    <source>
        <dbReference type="Proteomes" id="UP000274429"/>
    </source>
</evidence>
<dbReference type="EMBL" id="UYWX01020380">
    <property type="protein sequence ID" value="VDM31922.1"/>
    <property type="molecule type" value="Genomic_DNA"/>
</dbReference>
<sequence>MESGDFSRRLLDEIRQNALELHRLLSLSVTDGSYCCDFDSFTDLNPFSASSSTATIASSAGKIEFPVVGVNVPVHNQEIDIWKAESLMQYSLLRSAFGAAEVAACNAVEIASECCKLVTVIKRLLYLLSSEDLARLCDDYTRVYEENAILSREVCSRNCIIVNEQLAQSFRTPGKPMYSDLNRTGVFEIVEKICEQAEDEREILETELRNARYDLDRAQESHEVSRKTISYIKTQLESESKRYACLEGSSSEVVSIIRDIAAEFDCSESDLGGLQVAQCLKRQVKDLLAVFPWLRSWRSRERPPVESYGGANPYHILHLKDLELKEKVDKLEATTSFINDLGIELKDLKEERARLRAELECKNLLIRKLREEGAEKSIQIDRYRATFDALFEPSTAANFAKRVAEQYRRYKRKSSFKSTLEPAASTDTMSSEVTSNVPSCQHSRFEAVPCTTFMPLPKSFPTKMPGRDKENVSNNVESSTLNLTSASLERQISFERGTEQTVAKPLNTPPTKTDLKRIRLDEARNPISKTMHKRVYRFSQKNDFRSSKMSAS</sequence>
<dbReference type="AlphaFoldDB" id="A0A0R3X2L9"/>
<evidence type="ECO:0000313" key="4">
    <source>
        <dbReference type="WBParaSite" id="TTAC_0000754201-mRNA-1"/>
    </source>
</evidence>
<evidence type="ECO:0000313" key="2">
    <source>
        <dbReference type="EMBL" id="VDM31922.1"/>
    </source>
</evidence>
<proteinExistence type="predicted"/>
<evidence type="ECO:0000256" key="1">
    <source>
        <dbReference type="SAM" id="Coils"/>
    </source>
</evidence>
<dbReference type="WBParaSite" id="TTAC_0000754201-mRNA-1">
    <property type="protein sequence ID" value="TTAC_0000754201-mRNA-1"/>
    <property type="gene ID" value="TTAC_0000754201"/>
</dbReference>
<accession>A0A0R3X2L9</accession>
<gene>
    <name evidence="2" type="ORF">TTAC_LOCUS7527</name>
</gene>
<reference evidence="4" key="1">
    <citation type="submission" date="2017-02" db="UniProtKB">
        <authorList>
            <consortium name="WormBaseParasite"/>
        </authorList>
    </citation>
    <scope>IDENTIFICATION</scope>
</reference>
<dbReference type="Proteomes" id="UP000274429">
    <property type="component" value="Unassembled WGS sequence"/>
</dbReference>
<protein>
    <submittedName>
        <fullName evidence="4">Protein regulator of cytokinesis 1</fullName>
    </submittedName>
</protein>
<reference evidence="2 3" key="2">
    <citation type="submission" date="2018-11" db="EMBL/GenBank/DDBJ databases">
        <authorList>
            <consortium name="Pathogen Informatics"/>
        </authorList>
    </citation>
    <scope>NUCLEOTIDE SEQUENCE [LARGE SCALE GENOMIC DNA]</scope>
</reference>